<dbReference type="Gene3D" id="1.10.260.40">
    <property type="entry name" value="lambda repressor-like DNA-binding domains"/>
    <property type="match status" value="1"/>
</dbReference>
<evidence type="ECO:0000313" key="5">
    <source>
        <dbReference type="EMBL" id="SDD10809.1"/>
    </source>
</evidence>
<dbReference type="InterPro" id="IPR018653">
    <property type="entry name" value="ScfR_C"/>
</dbReference>
<dbReference type="GO" id="GO:0003700">
    <property type="term" value="F:DNA-binding transcription factor activity"/>
    <property type="evidence" value="ECO:0007669"/>
    <property type="project" value="TreeGrafter"/>
</dbReference>
<dbReference type="GO" id="GO:0005829">
    <property type="term" value="C:cytosol"/>
    <property type="evidence" value="ECO:0007669"/>
    <property type="project" value="TreeGrafter"/>
</dbReference>
<dbReference type="RefSeq" id="WP_093029977.1">
    <property type="nucleotide sequence ID" value="NZ_FMZV01000005.1"/>
</dbReference>
<evidence type="ECO:0000259" key="4">
    <source>
        <dbReference type="PROSITE" id="PS50943"/>
    </source>
</evidence>
<keyword evidence="3" id="KW-0804">Transcription</keyword>
<protein>
    <recommendedName>
        <fullName evidence="4">HTH cro/C1-type domain-containing protein</fullName>
    </recommendedName>
</protein>
<dbReference type="Pfam" id="PF09856">
    <property type="entry name" value="ScfRs"/>
    <property type="match status" value="1"/>
</dbReference>
<keyword evidence="6" id="KW-1185">Reference proteome</keyword>
<dbReference type="Proteomes" id="UP000199628">
    <property type="component" value="Unassembled WGS sequence"/>
</dbReference>
<sequence>MARDTLTGSRIRERRQVVGLRQADLARKVGISASYLNLIEHNRRRIGGKLLVDIASELAVEPSVLSEGAEAALISALREAAAGDSKVAAETDRADELAGRFPGWAELLARLFRRMVSLERTVETLSDRLTHDPNLAASLHEVLSTAAAIRSTAAILAEPGELEAEWRDRFHRNLHQDAERLAESSKALVSYLDDTGAGEDRTGVPVEQVEAFVTAHGHHFPELERGLAVTEVSLSELRSGAAREIALRMLDIYAADAKAMPLNGFVEALKRLGMDPIALAREFDVDLASVFRRLASLPEGVLPYEVGLVVCDASGSILFRKAVAGFALPRHGESCPLWPLFSALSRPLVPIRRRVWQLGRNATEFDCLAVAWPHEMADFDRDPVYRSIMLILPVAVSEKEDRAAFPVGASCRVCPSRDCNARREPSVLSEGF</sequence>
<evidence type="ECO:0000256" key="3">
    <source>
        <dbReference type="ARBA" id="ARBA00023163"/>
    </source>
</evidence>
<dbReference type="SMART" id="SM00530">
    <property type="entry name" value="HTH_XRE"/>
    <property type="match status" value="1"/>
</dbReference>
<dbReference type="SUPFAM" id="SSF47413">
    <property type="entry name" value="lambda repressor-like DNA-binding domains"/>
    <property type="match status" value="1"/>
</dbReference>
<keyword evidence="2" id="KW-0238">DNA-binding</keyword>
<organism evidence="5 6">
    <name type="scientific">Ruegeria marina</name>
    <dbReference type="NCBI Taxonomy" id="639004"/>
    <lineage>
        <taxon>Bacteria</taxon>
        <taxon>Pseudomonadati</taxon>
        <taxon>Pseudomonadota</taxon>
        <taxon>Alphaproteobacteria</taxon>
        <taxon>Rhodobacterales</taxon>
        <taxon>Roseobacteraceae</taxon>
        <taxon>Ruegeria</taxon>
    </lineage>
</organism>
<dbReference type="InterPro" id="IPR050807">
    <property type="entry name" value="TransReg_Diox_bact_type"/>
</dbReference>
<dbReference type="EMBL" id="FMZV01000005">
    <property type="protein sequence ID" value="SDD10809.1"/>
    <property type="molecule type" value="Genomic_DNA"/>
</dbReference>
<reference evidence="6" key="1">
    <citation type="submission" date="2016-10" db="EMBL/GenBank/DDBJ databases">
        <authorList>
            <person name="Varghese N."/>
            <person name="Submissions S."/>
        </authorList>
    </citation>
    <scope>NUCLEOTIDE SEQUENCE [LARGE SCALE GENOMIC DNA]</scope>
    <source>
        <strain evidence="6">CGMCC 1.9108</strain>
    </source>
</reference>
<evidence type="ECO:0000256" key="1">
    <source>
        <dbReference type="ARBA" id="ARBA00023015"/>
    </source>
</evidence>
<dbReference type="PANTHER" id="PTHR46797">
    <property type="entry name" value="HTH-TYPE TRANSCRIPTIONAL REGULATOR"/>
    <property type="match status" value="1"/>
</dbReference>
<dbReference type="GO" id="GO:0003677">
    <property type="term" value="F:DNA binding"/>
    <property type="evidence" value="ECO:0007669"/>
    <property type="project" value="UniProtKB-KW"/>
</dbReference>
<dbReference type="InterPro" id="IPR001387">
    <property type="entry name" value="Cro/C1-type_HTH"/>
</dbReference>
<gene>
    <name evidence="5" type="ORF">SAMN04488239_105146</name>
</gene>
<dbReference type="AlphaFoldDB" id="A0A1G6S1V9"/>
<evidence type="ECO:0000313" key="6">
    <source>
        <dbReference type="Proteomes" id="UP000199628"/>
    </source>
</evidence>
<dbReference type="PANTHER" id="PTHR46797:SF23">
    <property type="entry name" value="HTH-TYPE TRANSCRIPTIONAL REGULATOR SUTR"/>
    <property type="match status" value="1"/>
</dbReference>
<dbReference type="InterPro" id="IPR010982">
    <property type="entry name" value="Lambda_DNA-bd_dom_sf"/>
</dbReference>
<dbReference type="OrthoDB" id="7790108at2"/>
<feature type="domain" description="HTH cro/C1-type" evidence="4">
    <location>
        <begin position="11"/>
        <end position="65"/>
    </location>
</feature>
<accession>A0A1G6S1V9</accession>
<dbReference type="PROSITE" id="PS50943">
    <property type="entry name" value="HTH_CROC1"/>
    <property type="match status" value="1"/>
</dbReference>
<dbReference type="CDD" id="cd00093">
    <property type="entry name" value="HTH_XRE"/>
    <property type="match status" value="1"/>
</dbReference>
<keyword evidence="1" id="KW-0805">Transcription regulation</keyword>
<dbReference type="STRING" id="639004.SAMN04488239_105146"/>
<dbReference type="Pfam" id="PF01381">
    <property type="entry name" value="HTH_3"/>
    <property type="match status" value="1"/>
</dbReference>
<name>A0A1G6S1V9_9RHOB</name>
<proteinExistence type="predicted"/>
<evidence type="ECO:0000256" key="2">
    <source>
        <dbReference type="ARBA" id="ARBA00023125"/>
    </source>
</evidence>